<keyword evidence="3 5" id="KW-0238">DNA-binding</keyword>
<dbReference type="PROSITE" id="PS50977">
    <property type="entry name" value="HTH_TETR_2"/>
    <property type="match status" value="1"/>
</dbReference>
<sequence>MARKTKEEALKTRETIIDAAVRVFSVQGISRTTLTEIATEAGVTRGAIYWHFKNKEDLLEVLWDDILSPFDVVRRAVENGQEIDPLGVMRNAHLELFLGLQRNPRRLQMLKILLNSESADDPSYQMQKHHFREGQELNAKLLSSAIKQGQLPETFDVRMGSIAIIVFITGLVRKWIMFPDQLGMESEIPALLDGLTQMIRSGFAEPQKS</sequence>
<evidence type="ECO:0000313" key="8">
    <source>
        <dbReference type="Proteomes" id="UP000184603"/>
    </source>
</evidence>
<dbReference type="OrthoDB" id="9798857at2"/>
<accession>A0A1M7YB89</accession>
<dbReference type="GO" id="GO:0000976">
    <property type="term" value="F:transcription cis-regulatory region binding"/>
    <property type="evidence" value="ECO:0007669"/>
    <property type="project" value="TreeGrafter"/>
</dbReference>
<dbReference type="PROSITE" id="PS01081">
    <property type="entry name" value="HTH_TETR_1"/>
    <property type="match status" value="1"/>
</dbReference>
<evidence type="ECO:0000256" key="2">
    <source>
        <dbReference type="ARBA" id="ARBA00023015"/>
    </source>
</evidence>
<evidence type="ECO:0000313" key="7">
    <source>
        <dbReference type="EMBL" id="SHO49914.1"/>
    </source>
</evidence>
<proteinExistence type="predicted"/>
<keyword evidence="2" id="KW-0805">Transcription regulation</keyword>
<keyword evidence="4" id="KW-0804">Transcription</keyword>
<feature type="domain" description="HTH tetR-type" evidence="6">
    <location>
        <begin position="10"/>
        <end position="70"/>
    </location>
</feature>
<dbReference type="GO" id="GO:0003700">
    <property type="term" value="F:DNA-binding transcription factor activity"/>
    <property type="evidence" value="ECO:0007669"/>
    <property type="project" value="TreeGrafter"/>
</dbReference>
<evidence type="ECO:0000256" key="1">
    <source>
        <dbReference type="ARBA" id="ARBA00022491"/>
    </source>
</evidence>
<dbReference type="Gene3D" id="1.10.357.10">
    <property type="entry name" value="Tetracycline Repressor, domain 2"/>
    <property type="match status" value="1"/>
</dbReference>
<dbReference type="InterPro" id="IPR009057">
    <property type="entry name" value="Homeodomain-like_sf"/>
</dbReference>
<feature type="DNA-binding region" description="H-T-H motif" evidence="5">
    <location>
        <begin position="33"/>
        <end position="52"/>
    </location>
</feature>
<evidence type="ECO:0000256" key="4">
    <source>
        <dbReference type="ARBA" id="ARBA00023163"/>
    </source>
</evidence>
<evidence type="ECO:0000259" key="6">
    <source>
        <dbReference type="PROSITE" id="PS50977"/>
    </source>
</evidence>
<dbReference type="InterPro" id="IPR023772">
    <property type="entry name" value="DNA-bd_HTH_TetR-type_CS"/>
</dbReference>
<dbReference type="InterPro" id="IPR036271">
    <property type="entry name" value="Tet_transcr_reg_TetR-rel_C_sf"/>
</dbReference>
<dbReference type="InterPro" id="IPR013572">
    <property type="entry name" value="Tscrpt_reg_MAATS_C"/>
</dbReference>
<name>A0A1M7YB89_9BACT</name>
<dbReference type="InterPro" id="IPR001647">
    <property type="entry name" value="HTH_TetR"/>
</dbReference>
<keyword evidence="1" id="KW-0678">Repressor</keyword>
<evidence type="ECO:0000256" key="5">
    <source>
        <dbReference type="PROSITE-ProRule" id="PRU00335"/>
    </source>
</evidence>
<dbReference type="InterPro" id="IPR050109">
    <property type="entry name" value="HTH-type_TetR-like_transc_reg"/>
</dbReference>
<dbReference type="PANTHER" id="PTHR30055:SF240">
    <property type="entry name" value="HTH-TYPE TRANSCRIPTIONAL REGULATOR ACRR"/>
    <property type="match status" value="1"/>
</dbReference>
<dbReference type="EMBL" id="FRFE01000016">
    <property type="protein sequence ID" value="SHO49914.1"/>
    <property type="molecule type" value="Genomic_DNA"/>
</dbReference>
<dbReference type="SUPFAM" id="SSF46689">
    <property type="entry name" value="Homeodomain-like"/>
    <property type="match status" value="1"/>
</dbReference>
<dbReference type="RefSeq" id="WP_073614631.1">
    <property type="nucleotide sequence ID" value="NZ_FRFE01000016.1"/>
</dbReference>
<organism evidence="7 8">
    <name type="scientific">Desulfopila aestuarii DSM 18488</name>
    <dbReference type="NCBI Taxonomy" id="1121416"/>
    <lineage>
        <taxon>Bacteria</taxon>
        <taxon>Pseudomonadati</taxon>
        <taxon>Thermodesulfobacteriota</taxon>
        <taxon>Desulfobulbia</taxon>
        <taxon>Desulfobulbales</taxon>
        <taxon>Desulfocapsaceae</taxon>
        <taxon>Desulfopila</taxon>
    </lineage>
</organism>
<reference evidence="7 8" key="1">
    <citation type="submission" date="2016-12" db="EMBL/GenBank/DDBJ databases">
        <authorList>
            <person name="Song W.-J."/>
            <person name="Kurnit D.M."/>
        </authorList>
    </citation>
    <scope>NUCLEOTIDE SEQUENCE [LARGE SCALE GENOMIC DNA]</scope>
    <source>
        <strain evidence="7 8">DSM 18488</strain>
    </source>
</reference>
<dbReference type="Pfam" id="PF08361">
    <property type="entry name" value="TetR_C_2"/>
    <property type="match status" value="1"/>
</dbReference>
<keyword evidence="8" id="KW-1185">Reference proteome</keyword>
<protein>
    <submittedName>
        <fullName evidence="7">Transcriptional regulator, TetR family</fullName>
    </submittedName>
</protein>
<dbReference type="STRING" id="1121416.SAMN02745220_03154"/>
<dbReference type="PRINTS" id="PR00455">
    <property type="entry name" value="HTHTETR"/>
</dbReference>
<gene>
    <name evidence="7" type="ORF">SAMN02745220_03154</name>
</gene>
<dbReference type="PANTHER" id="PTHR30055">
    <property type="entry name" value="HTH-TYPE TRANSCRIPTIONAL REGULATOR RUTR"/>
    <property type="match status" value="1"/>
</dbReference>
<evidence type="ECO:0000256" key="3">
    <source>
        <dbReference type="ARBA" id="ARBA00023125"/>
    </source>
</evidence>
<dbReference type="Pfam" id="PF00440">
    <property type="entry name" value="TetR_N"/>
    <property type="match status" value="1"/>
</dbReference>
<dbReference type="Proteomes" id="UP000184603">
    <property type="component" value="Unassembled WGS sequence"/>
</dbReference>
<dbReference type="SUPFAM" id="SSF48498">
    <property type="entry name" value="Tetracyclin repressor-like, C-terminal domain"/>
    <property type="match status" value="1"/>
</dbReference>
<dbReference type="AlphaFoldDB" id="A0A1M7YB89"/>